<evidence type="ECO:0000256" key="1">
    <source>
        <dbReference type="SAM" id="SignalP"/>
    </source>
</evidence>
<accession>A0ABS9CJZ9</accession>
<dbReference type="EMBL" id="JADYTN010000019">
    <property type="protein sequence ID" value="MCF2564231.1"/>
    <property type="molecule type" value="Genomic_DNA"/>
</dbReference>
<feature type="chain" id="PRO_5045365745" description="Outer membrane protein" evidence="1">
    <location>
        <begin position="21"/>
        <end position="431"/>
    </location>
</feature>
<evidence type="ECO:0008006" key="4">
    <source>
        <dbReference type="Google" id="ProtNLM"/>
    </source>
</evidence>
<dbReference type="SUPFAM" id="SSF56935">
    <property type="entry name" value="Porins"/>
    <property type="match status" value="1"/>
</dbReference>
<keyword evidence="3" id="KW-1185">Reference proteome</keyword>
<reference evidence="2 3" key="1">
    <citation type="submission" date="2020-12" db="EMBL/GenBank/DDBJ databases">
        <title>Whole genome sequences of gut porcine anaerobes.</title>
        <authorList>
            <person name="Kubasova T."/>
            <person name="Jahodarova E."/>
            <person name="Rychlik I."/>
        </authorList>
    </citation>
    <scope>NUCLEOTIDE SEQUENCE [LARGE SCALE GENOMIC DNA]</scope>
    <source>
        <strain evidence="2 3">An925</strain>
    </source>
</reference>
<keyword evidence="1" id="KW-0732">Signal</keyword>
<sequence length="431" mass="47176">MKKLFINGILLFASALTVSAQSGTNSPYSQYGLGILSEQSQGFNRGMNGLGLGFRYGNQVNTLNPASYSAADSLTMIFDVGLSGQITNFKEGNTKVNAKNADFEYAVAMFRAMPSLGISFGIVPFTNVGYSYSRTDVASSSLYSIETHSGNGGLREVYVGAGWEPVKGFSVGVNAGYLWGNTERSITNTTNQSAANTLSRIYSTSVNTYKLDFGAQYQQALGKKDVLTIGATFGLGHKMGGEAQLINTNTDTQNSVMTSDTATIDDAFKLPMTLGLGFAWCHNKTLTVGADYSFQRWSNIDYPKYENNKYQLVSGLLNNRHKMTVGLDWIPSASNWTSLSLKNLLTHTHYRFGASYATPYYKVNGQDGPKELSVSAGMGIPLVNKWGNRSVLNISVQWARQSATNLITENTFRINLGITFNEKWFAKWKVE</sequence>
<dbReference type="Gene3D" id="2.40.160.60">
    <property type="entry name" value="Outer membrane protein transport protein (OMPP1/FadL/TodX)"/>
    <property type="match status" value="1"/>
</dbReference>
<dbReference type="Proteomes" id="UP001200470">
    <property type="component" value="Unassembled WGS sequence"/>
</dbReference>
<proteinExistence type="predicted"/>
<evidence type="ECO:0000313" key="2">
    <source>
        <dbReference type="EMBL" id="MCF2564231.1"/>
    </source>
</evidence>
<evidence type="ECO:0000313" key="3">
    <source>
        <dbReference type="Proteomes" id="UP001200470"/>
    </source>
</evidence>
<organism evidence="2 3">
    <name type="scientific">Xylanibacter brevis</name>
    <dbReference type="NCBI Taxonomy" id="83231"/>
    <lineage>
        <taxon>Bacteria</taxon>
        <taxon>Pseudomonadati</taxon>
        <taxon>Bacteroidota</taxon>
        <taxon>Bacteroidia</taxon>
        <taxon>Bacteroidales</taxon>
        <taxon>Prevotellaceae</taxon>
        <taxon>Xylanibacter</taxon>
    </lineage>
</organism>
<protein>
    <recommendedName>
        <fullName evidence="4">Outer membrane protein</fullName>
    </recommendedName>
</protein>
<comment type="caution">
    <text evidence="2">The sequence shown here is derived from an EMBL/GenBank/DDBJ whole genome shotgun (WGS) entry which is preliminary data.</text>
</comment>
<dbReference type="RefSeq" id="WP_094389960.1">
    <property type="nucleotide sequence ID" value="NZ_JADYTN010000019.1"/>
</dbReference>
<gene>
    <name evidence="2" type="ORF">I6E12_08910</name>
</gene>
<name>A0ABS9CJZ9_9BACT</name>
<feature type="signal peptide" evidence="1">
    <location>
        <begin position="1"/>
        <end position="20"/>
    </location>
</feature>